<dbReference type="PANTHER" id="PTHR43319">
    <property type="entry name" value="BETA-LACTAMASE-RELATED"/>
    <property type="match status" value="1"/>
</dbReference>
<dbReference type="InterPro" id="IPR001466">
    <property type="entry name" value="Beta-lactam-related"/>
</dbReference>
<dbReference type="InterPro" id="IPR052907">
    <property type="entry name" value="Beta-lactamase/esterase"/>
</dbReference>
<reference evidence="2" key="1">
    <citation type="submission" date="2023-03" db="EMBL/GenBank/DDBJ databases">
        <title>Actinoallomurus iriomotensis NBRC 103684.</title>
        <authorList>
            <person name="Ichikawa N."/>
            <person name="Sato H."/>
            <person name="Tonouchi N."/>
        </authorList>
    </citation>
    <scope>NUCLEOTIDE SEQUENCE</scope>
    <source>
        <strain evidence="2">NBRC 103684</strain>
    </source>
</reference>
<dbReference type="InterPro" id="IPR012338">
    <property type="entry name" value="Beta-lactam/transpept-like"/>
</dbReference>
<name>A0A9W6VZS8_9ACTN</name>
<dbReference type="PANTHER" id="PTHR43319:SF3">
    <property type="entry name" value="BETA-LACTAMASE-RELATED DOMAIN-CONTAINING PROTEIN"/>
    <property type="match status" value="1"/>
</dbReference>
<dbReference type="Pfam" id="PF00144">
    <property type="entry name" value="Beta-lactamase"/>
    <property type="match status" value="1"/>
</dbReference>
<dbReference type="Proteomes" id="UP001165074">
    <property type="component" value="Unassembled WGS sequence"/>
</dbReference>
<feature type="domain" description="Beta-lactamase-related" evidence="1">
    <location>
        <begin position="5"/>
        <end position="71"/>
    </location>
</feature>
<protein>
    <recommendedName>
        <fullName evidence="1">Beta-lactamase-related domain-containing protein</fullName>
    </recommendedName>
</protein>
<organism evidence="2 3">
    <name type="scientific">Actinoallomurus iriomotensis</name>
    <dbReference type="NCBI Taxonomy" id="478107"/>
    <lineage>
        <taxon>Bacteria</taxon>
        <taxon>Bacillati</taxon>
        <taxon>Actinomycetota</taxon>
        <taxon>Actinomycetes</taxon>
        <taxon>Streptosporangiales</taxon>
        <taxon>Thermomonosporaceae</taxon>
        <taxon>Actinoallomurus</taxon>
    </lineage>
</organism>
<comment type="caution">
    <text evidence="2">The sequence shown here is derived from an EMBL/GenBank/DDBJ whole genome shotgun (WGS) entry which is preliminary data.</text>
</comment>
<evidence type="ECO:0000313" key="2">
    <source>
        <dbReference type="EMBL" id="GLY84186.1"/>
    </source>
</evidence>
<sequence>MVNAWADRTADRPVDEHTLFNGWPTGKGLAATVVHVLAEHGRLGYDVPIAEYWPEFGAHGKSGITLAHVLTRPECRSHRPA</sequence>
<dbReference type="SUPFAM" id="SSF56601">
    <property type="entry name" value="beta-lactamase/transpeptidase-like"/>
    <property type="match status" value="1"/>
</dbReference>
<proteinExistence type="predicted"/>
<evidence type="ECO:0000259" key="1">
    <source>
        <dbReference type="Pfam" id="PF00144"/>
    </source>
</evidence>
<keyword evidence="3" id="KW-1185">Reference proteome</keyword>
<dbReference type="Gene3D" id="3.40.710.10">
    <property type="entry name" value="DD-peptidase/beta-lactamase superfamily"/>
    <property type="match status" value="1"/>
</dbReference>
<dbReference type="AlphaFoldDB" id="A0A9W6VZS8"/>
<gene>
    <name evidence="2" type="ORF">Airi02_021150</name>
</gene>
<dbReference type="EMBL" id="BSTK01000003">
    <property type="protein sequence ID" value="GLY84186.1"/>
    <property type="molecule type" value="Genomic_DNA"/>
</dbReference>
<accession>A0A9W6VZS8</accession>
<evidence type="ECO:0000313" key="3">
    <source>
        <dbReference type="Proteomes" id="UP001165074"/>
    </source>
</evidence>